<proteinExistence type="predicted"/>
<reference evidence="1 2" key="1">
    <citation type="submission" date="2019-05" db="EMBL/GenBank/DDBJ databases">
        <title>Emergence of the Ug99 lineage of the wheat stem rust pathogen through somatic hybridization.</title>
        <authorList>
            <person name="Li F."/>
            <person name="Upadhyaya N.M."/>
            <person name="Sperschneider J."/>
            <person name="Matny O."/>
            <person name="Nguyen-Phuc H."/>
            <person name="Mago R."/>
            <person name="Raley C."/>
            <person name="Miller M.E."/>
            <person name="Silverstein K.A.T."/>
            <person name="Henningsen E."/>
            <person name="Hirsch C.D."/>
            <person name="Visser B."/>
            <person name="Pretorius Z.A."/>
            <person name="Steffenson B.J."/>
            <person name="Schwessinger B."/>
            <person name="Dodds P.N."/>
            <person name="Figueroa M."/>
        </authorList>
    </citation>
    <scope>NUCLEOTIDE SEQUENCE [LARGE SCALE GENOMIC DNA]</scope>
    <source>
        <strain evidence="1 2">Ug99</strain>
    </source>
</reference>
<dbReference type="AlphaFoldDB" id="A0A5B0PVS0"/>
<protein>
    <submittedName>
        <fullName evidence="1">Uncharacterized protein</fullName>
    </submittedName>
</protein>
<evidence type="ECO:0000313" key="1">
    <source>
        <dbReference type="EMBL" id="KAA1105146.1"/>
    </source>
</evidence>
<dbReference type="Proteomes" id="UP000325313">
    <property type="component" value="Unassembled WGS sequence"/>
</dbReference>
<evidence type="ECO:0000313" key="2">
    <source>
        <dbReference type="Proteomes" id="UP000325313"/>
    </source>
</evidence>
<organism evidence="1 2">
    <name type="scientific">Puccinia graminis f. sp. tritici</name>
    <dbReference type="NCBI Taxonomy" id="56615"/>
    <lineage>
        <taxon>Eukaryota</taxon>
        <taxon>Fungi</taxon>
        <taxon>Dikarya</taxon>
        <taxon>Basidiomycota</taxon>
        <taxon>Pucciniomycotina</taxon>
        <taxon>Pucciniomycetes</taxon>
        <taxon>Pucciniales</taxon>
        <taxon>Pucciniaceae</taxon>
        <taxon>Puccinia</taxon>
    </lineage>
</organism>
<name>A0A5B0PVS0_PUCGR</name>
<accession>A0A5B0PVS0</accession>
<gene>
    <name evidence="1" type="ORF">PGTUg99_018105</name>
</gene>
<sequence length="64" mass="7290">MYRKCSLIHHPWCLRFKHHRTITAADALLEPTTTTWKLISCAGYRDAFVDLKLGMGSANAEGKR</sequence>
<dbReference type="EMBL" id="VDEP01000312">
    <property type="protein sequence ID" value="KAA1105146.1"/>
    <property type="molecule type" value="Genomic_DNA"/>
</dbReference>
<comment type="caution">
    <text evidence="1">The sequence shown here is derived from an EMBL/GenBank/DDBJ whole genome shotgun (WGS) entry which is preliminary data.</text>
</comment>